<comment type="similarity">
    <text evidence="2 4">Belongs to the UDP-N-acetylglucosamine 2-epimerase family.</text>
</comment>
<dbReference type="PANTHER" id="PTHR43174">
    <property type="entry name" value="UDP-N-ACETYLGLUCOSAMINE 2-EPIMERASE"/>
    <property type="match status" value="1"/>
</dbReference>
<dbReference type="PANTHER" id="PTHR43174:SF2">
    <property type="entry name" value="UDP-N-ACETYLGLUCOSAMINE 2-EPIMERASE"/>
    <property type="match status" value="1"/>
</dbReference>
<dbReference type="Gene3D" id="3.40.50.2000">
    <property type="entry name" value="Glycogen Phosphorylase B"/>
    <property type="match status" value="2"/>
</dbReference>
<dbReference type="InterPro" id="IPR003331">
    <property type="entry name" value="UDP_GlcNAc_Epimerase_2_dom"/>
</dbReference>
<evidence type="ECO:0000259" key="5">
    <source>
        <dbReference type="Pfam" id="PF02350"/>
    </source>
</evidence>
<dbReference type="EMBL" id="DTGA01000030">
    <property type="protein sequence ID" value="HGB30448.1"/>
    <property type="molecule type" value="Genomic_DNA"/>
</dbReference>
<evidence type="ECO:0000256" key="3">
    <source>
        <dbReference type="ARBA" id="ARBA00038858"/>
    </source>
</evidence>
<evidence type="ECO:0000313" key="6">
    <source>
        <dbReference type="EMBL" id="HGB30448.1"/>
    </source>
</evidence>
<dbReference type="InterPro" id="IPR029767">
    <property type="entry name" value="WecB-like"/>
</dbReference>
<reference evidence="6" key="1">
    <citation type="journal article" date="2020" name="mSystems">
        <title>Genome- and Community-Level Interaction Insights into Carbon Utilization and Element Cycling Functions of Hydrothermarchaeota in Hydrothermal Sediment.</title>
        <authorList>
            <person name="Zhou Z."/>
            <person name="Liu Y."/>
            <person name="Xu W."/>
            <person name="Pan J."/>
            <person name="Luo Z.H."/>
            <person name="Li M."/>
        </authorList>
    </citation>
    <scope>NUCLEOTIDE SEQUENCE [LARGE SCALE GENOMIC DNA]</scope>
    <source>
        <strain evidence="6">SpSt-751</strain>
    </source>
</reference>
<evidence type="ECO:0000256" key="2">
    <source>
        <dbReference type="ARBA" id="ARBA00038209"/>
    </source>
</evidence>
<dbReference type="Pfam" id="PF02350">
    <property type="entry name" value="Epimerase_2"/>
    <property type="match status" value="1"/>
</dbReference>
<dbReference type="SUPFAM" id="SSF53756">
    <property type="entry name" value="UDP-Glycosyltransferase/glycogen phosphorylase"/>
    <property type="match status" value="1"/>
</dbReference>
<comment type="caution">
    <text evidence="6">The sequence shown here is derived from an EMBL/GenBank/DDBJ whole genome shotgun (WGS) entry which is preliminary data.</text>
</comment>
<proteinExistence type="inferred from homology"/>
<protein>
    <recommendedName>
        <fullName evidence="3">UDP-N-acetylglucosamine 2-epimerase (non-hydrolyzing)</fullName>
        <ecNumber evidence="3">5.1.3.14</ecNumber>
    </recommendedName>
</protein>
<evidence type="ECO:0000256" key="1">
    <source>
        <dbReference type="ARBA" id="ARBA00023235"/>
    </source>
</evidence>
<keyword evidence="1 4" id="KW-0413">Isomerase</keyword>
<dbReference type="NCBIfam" id="TIGR00236">
    <property type="entry name" value="wecB"/>
    <property type="match status" value="1"/>
</dbReference>
<name>A0A7C3WNA8_9BACT</name>
<feature type="domain" description="UDP-N-acetylglucosamine 2-epimerase" evidence="5">
    <location>
        <begin position="25"/>
        <end position="365"/>
    </location>
</feature>
<gene>
    <name evidence="6" type="ORF">ENV35_01060</name>
</gene>
<dbReference type="CDD" id="cd03786">
    <property type="entry name" value="GTB_UDP-GlcNAc_2-Epimerase"/>
    <property type="match status" value="1"/>
</dbReference>
<dbReference type="AlphaFoldDB" id="A0A7C3WNA8"/>
<dbReference type="FunFam" id="3.40.50.2000:FF:000043">
    <property type="entry name" value="UDP-N-acetylglucosamine 2-epimerase"/>
    <property type="match status" value="1"/>
</dbReference>
<dbReference type="EC" id="5.1.3.14" evidence="3"/>
<organism evidence="6">
    <name type="scientific">Dictyoglomus turgidum</name>
    <dbReference type="NCBI Taxonomy" id="513050"/>
    <lineage>
        <taxon>Bacteria</taxon>
        <taxon>Pseudomonadati</taxon>
        <taxon>Dictyoglomota</taxon>
        <taxon>Dictyoglomia</taxon>
        <taxon>Dictyoglomales</taxon>
        <taxon>Dictyoglomaceae</taxon>
        <taxon>Dictyoglomus</taxon>
    </lineage>
</organism>
<evidence type="ECO:0000256" key="4">
    <source>
        <dbReference type="RuleBase" id="RU003513"/>
    </source>
</evidence>
<sequence length="384" mass="43796">MDKKRIALVFGTRPEAIKMAPVAYALKNVKFFELQIVLTAQHRELLDQVMEIFKLKADYDLNIMQEKQTLTQITVRVLEGLERIWQKDTPDMVLVHGDTTTTFATSLAAFYKKIPIGHVEAGLRTYDKYQPYPEEMNRHLTGVLSDLHFAPTRRAKENLLKENVPSNNVFVTGNTVIDALLFVYNTLDKFEINLPVEIPKGKYILVTSHRRENWGKPLENIALALKEILNEFEDLYIVYPVHPNPIIRDTVNSILGNEKRAILISPVDYVTMVYLIANCKLVLTDSGGLQEEAPSLGKPVLVLREVTERPEAVEAGTVKIIGTDRQRIVEEVRKLLLDKDEYNKMAKALNPYGDGKASERIRDILIYYFGFSSSLPIEFNPYNS</sequence>
<dbReference type="GO" id="GO:0008761">
    <property type="term" value="F:UDP-N-acetylglucosamine 2-epimerase activity"/>
    <property type="evidence" value="ECO:0007669"/>
    <property type="project" value="UniProtKB-EC"/>
</dbReference>
<accession>A0A7C3WNA8</accession>